<dbReference type="Pfam" id="PF09872">
    <property type="entry name" value="DUF2099"/>
    <property type="match status" value="1"/>
</dbReference>
<protein>
    <recommendedName>
        <fullName evidence="3">DUF2099 domain-containing protein</fullName>
    </recommendedName>
</protein>
<proteinExistence type="predicted"/>
<name>A0A2V2N9X0_9EURY</name>
<organism evidence="1 2">
    <name type="scientific">Methanospirillum lacunae</name>
    <dbReference type="NCBI Taxonomy" id="668570"/>
    <lineage>
        <taxon>Archaea</taxon>
        <taxon>Methanobacteriati</taxon>
        <taxon>Methanobacteriota</taxon>
        <taxon>Stenosarchaea group</taxon>
        <taxon>Methanomicrobia</taxon>
        <taxon>Methanomicrobiales</taxon>
        <taxon>Methanospirillaceae</taxon>
        <taxon>Methanospirillum</taxon>
    </lineage>
</organism>
<evidence type="ECO:0000313" key="1">
    <source>
        <dbReference type="EMBL" id="PWR72063.1"/>
    </source>
</evidence>
<dbReference type="InterPro" id="IPR009181">
    <property type="entry name" value="Methan_mark_8"/>
</dbReference>
<dbReference type="NCBIfam" id="TIGR03275">
    <property type="entry name" value="methan_mark_8"/>
    <property type="match status" value="1"/>
</dbReference>
<dbReference type="AlphaFoldDB" id="A0A2V2N9X0"/>
<dbReference type="Proteomes" id="UP000245657">
    <property type="component" value="Unassembled WGS sequence"/>
</dbReference>
<dbReference type="PIRSF" id="PIRSF004929">
    <property type="entry name" value="UCP004929"/>
    <property type="match status" value="1"/>
</dbReference>
<dbReference type="EMBL" id="QGMY01000007">
    <property type="protein sequence ID" value="PWR72063.1"/>
    <property type="molecule type" value="Genomic_DNA"/>
</dbReference>
<evidence type="ECO:0000313" key="2">
    <source>
        <dbReference type="Proteomes" id="UP000245657"/>
    </source>
</evidence>
<dbReference type="OrthoDB" id="358516at2157"/>
<reference evidence="1 2" key="1">
    <citation type="submission" date="2018-05" db="EMBL/GenBank/DDBJ databases">
        <title>Draft genome of Methanospirillum lacunae Ki8-1.</title>
        <authorList>
            <person name="Dueholm M.S."/>
            <person name="Nielsen P.H."/>
            <person name="Bakmann L.F."/>
            <person name="Otzen D.E."/>
        </authorList>
    </citation>
    <scope>NUCLEOTIDE SEQUENCE [LARGE SCALE GENOMIC DNA]</scope>
    <source>
        <strain evidence="1 2">Ki8-1</strain>
    </source>
</reference>
<evidence type="ECO:0008006" key="3">
    <source>
        <dbReference type="Google" id="ProtNLM"/>
    </source>
</evidence>
<accession>A0A2V2N9X0</accession>
<dbReference type="RefSeq" id="WP_109968553.1">
    <property type="nucleotide sequence ID" value="NZ_CP176093.1"/>
</dbReference>
<dbReference type="GeneID" id="97548069"/>
<sequence length="283" mass="29452">MTDEHIIEAIGRSRIVVRDGKVVEVGEAVITDCPLAKRFACPVEEFTPEAVKKNIENRIEAFGMCTPERSLISDDDFVGFGASELTRTGLASGIIDAAVLACDGAGTVVVTDPAMAQGIGGRMSGLVSTSPIRSVIERIEAGGGIVPDPVYASIDPLAGIAAAHKAGYSRLLVTVAGADAAEAVRNADPSAIIMAVHVTGTSREDAVRISEVADISTGCASRHIREVCGKKALMQAGTVVPIFILTRRGKELLLARLAVIPNQILVSHTALPVIGEKTPGPLV</sequence>
<keyword evidence="2" id="KW-1185">Reference proteome</keyword>
<gene>
    <name evidence="1" type="ORF">DK846_08725</name>
</gene>
<comment type="caution">
    <text evidence="1">The sequence shown here is derived from an EMBL/GenBank/DDBJ whole genome shotgun (WGS) entry which is preliminary data.</text>
</comment>